<proteinExistence type="predicted"/>
<dbReference type="EMBL" id="CANTUO010000001">
    <property type="protein sequence ID" value="CAI5755702.1"/>
    <property type="molecule type" value="Genomic_DNA"/>
</dbReference>
<feature type="domain" description="LAA1-like C-terminal TPR repeats" evidence="1">
    <location>
        <begin position="1904"/>
        <end position="2054"/>
    </location>
</feature>
<keyword evidence="3" id="KW-1185">Reference proteome</keyword>
<dbReference type="GO" id="GO:0005794">
    <property type="term" value="C:Golgi apparatus"/>
    <property type="evidence" value="ECO:0007669"/>
    <property type="project" value="TreeGrafter"/>
</dbReference>
<dbReference type="InterPro" id="IPR046837">
    <property type="entry name" value="Laa1/Sip1/HEATR5-like_HEAT"/>
</dbReference>
<dbReference type="InterPro" id="IPR040108">
    <property type="entry name" value="Laa1/Sip1/HEATR5"/>
</dbReference>
<dbReference type="GO" id="GO:0008104">
    <property type="term" value="P:intracellular protein localization"/>
    <property type="evidence" value="ECO:0007669"/>
    <property type="project" value="TreeGrafter"/>
</dbReference>
<dbReference type="OrthoDB" id="192608at2759"/>
<protein>
    <recommendedName>
        <fullName evidence="1">LAA1-like C-terminal TPR repeats domain-containing protein</fullName>
    </recommendedName>
</protein>
<gene>
    <name evidence="2" type="ORF">CANVERA_P0218</name>
</gene>
<sequence>MEFDSLLHKFNNYEIFNYLTNLSGLLSNDIQESDYHIYFSQLYQIMEKFHQQLDQIQSKKKKDEIKPEIDISSNLFKLLSRNLILVLQKLPSKVNDLTNQLLNSLTLINDELSKKCQISIMLLIDLFENFPSYLGSLINYAISQIYKIIKKYPNIDSSLIYLLNSVTKNATKSDIDDKTQTKLLKIVTKSLFDTVSFTQDCSSTVLVKKNYILCYRNLLLLAVSTNYEVLLAGSTSSSSAGAKMKPEAIMTQQHQFQVNLLQSNEKYFNYCLSNYSKEVRIAMVELLAYLLLNFVPTGKYNPIEYLIALFPLQNLNIYDSTLTTRDETTEIRKETNTISNHDSDAIIESNVELSLFQSSVVETFIFYIQLEQFQNHDYLSNNLINILDLILKKFDDLNNAQHVQNQQWNLILQRWSIVIEYMIQETGSTGHEVLCDYLYNKFSQQTASKESKERKRESKLFFKPKTKQKDLNNASITPYTNSYQTYLLLYIVNMLLPYGVNFAEKEKESSFIKDTLLNLIVNNNSYIRNYALQSLLGYAETNQAEINQLILQIFKLVDQEYKHSDKESSKGEENICPISLVRLTSYSLGLSALIKQTDPALLQNSAIVKILSFCTQNLKHNTTSNVKNTSCWIILSSLVSLYNFSEYVKLNSSQFLVFWKSLLTSQFISGSTIESQTNEIMANLKLRSLSVLCLLNYLNSVDSTPESLKQIQFLLTKSYNYLSYLESNIDSVGAITTFSNINFNESNYNPNILNNILYTNYSYNQKISQEKMMINLIVYNKKIILQGFTKLTTIFKGDINSNTIIFLIRIFSDVKLFSRVPPNENEKVSKRKGLGKVADYTDEDAILLNEDYNYSFGVTSKLKFNSKIDELLIKFPFEQSHQSTNWLRKTFTKKVKELPNTSIEGNSEPKLGSWFDNFEDISFASVDNSINYDPNILLTQDYSSQEKYSTNLVISLVDLSIELFQLVFPQLSTKIQFSLLEQIRNSLSGNQVDNLRLKAVKLNVSVALHGLLSNIIKKKLTLENEITLVIIDVIKKIDTKNSQLIKINSSSIGLAVTLLKIDDVSGQIASFVNEIVAEFDPYKRSFAILVLSEIYATTKIGFNDVYNILVQLLCDPNPIIYHYSLLSLIEIFEVNLDKLSLIPNVLDKLYSNYLDDNFGYNLNNMMLINLRSEYSSISLTTRLLKLFVSSLGPALKDWQDNDKQKLKNLITSLSYGIGLATLDDTIEVYKYLLALFQELIIFDQNLIEGEINFFTRLLNLIISKNLKVSIATVSPTFLNIDAIFPFNSSFDLYSAAYECYYELIKIFGVDILSNETANLLWVSMNIQPCDTLKSFIRLWLESSLDKNWFTILNSLFKVSSKKLTGKFIETNYSNKLLPLSQRGKKKVDVDLRDEEIENIVGEESEDKNEPISWEFKLFIYELLNHLLEIAKRNTKLVDKLKSKIQDIVKLSFLGSTSRITEIKLQGIELLDRALGLFGELADPLYPTVSILEQQQAQIISALVPCFTPGNDYKVIVEAIHVASKFINLPKIKFYSKQRILKTLIYLLEEISSNKFLKFGFLENMSEFGKKSIQLSISNCWAILKIESINTEVEPEFNQILDKYSTLLNSLWILALREYSALKYRESSSRELQMYQNCFLNFITILTLELEINRKDIEQHLGGDAQNFFFILFSQCVESLIKNKDTAEILVTVNRLVQNPDLVELLFNDQIFGEIIDLFDRLILIDDNTEIQCNLITITTTIYKTFLENNKENLEKGFDKLFELIRVVMLPLFKLLPFLKSDFDPHNANNKLLIARADSASNLLVLKKVFENLIPLIYELPDLVKSDVYSVILYIFARIYQTKTELLISVIIPYLKNIIIESKKFGLIELFYGNVKETFTIDSEKHYTVITTLILLTNGDIQLDEKDSIMLSEALINLLENSNTAATGIQCVKSLIQYSKNNYVIKSLISILVRHAIGSENKYSIDLKVSTEILMLFTKTINEENKLTALYSILIPLLVKSDLDQVYLQDKLIFLIKHNSECFKKVANKKLTDSQRKNTEEIVRLDTKKNGTSHDEHDKESEIQLKTFGV</sequence>
<name>A0A9W4XEK3_9ASCO</name>
<organism evidence="2 3">
    <name type="scientific">Candida verbasci</name>
    <dbReference type="NCBI Taxonomy" id="1227364"/>
    <lineage>
        <taxon>Eukaryota</taxon>
        <taxon>Fungi</taxon>
        <taxon>Dikarya</taxon>
        <taxon>Ascomycota</taxon>
        <taxon>Saccharomycotina</taxon>
        <taxon>Pichiomycetes</taxon>
        <taxon>Debaryomycetaceae</taxon>
        <taxon>Candida/Lodderomyces clade</taxon>
        <taxon>Candida</taxon>
    </lineage>
</organism>
<dbReference type="Proteomes" id="UP001152885">
    <property type="component" value="Unassembled WGS sequence"/>
</dbReference>
<evidence type="ECO:0000259" key="1">
    <source>
        <dbReference type="Pfam" id="PF25808"/>
    </source>
</evidence>
<dbReference type="GO" id="GO:0016020">
    <property type="term" value="C:membrane"/>
    <property type="evidence" value="ECO:0007669"/>
    <property type="project" value="TreeGrafter"/>
</dbReference>
<comment type="caution">
    <text evidence="2">The sequence shown here is derived from an EMBL/GenBank/DDBJ whole genome shotgun (WGS) entry which is preliminary data.</text>
</comment>
<reference evidence="2" key="1">
    <citation type="submission" date="2022-12" db="EMBL/GenBank/DDBJ databases">
        <authorList>
            <person name="Brejova B."/>
        </authorList>
    </citation>
    <scope>NUCLEOTIDE SEQUENCE</scope>
</reference>
<evidence type="ECO:0000313" key="2">
    <source>
        <dbReference type="EMBL" id="CAI5755702.1"/>
    </source>
</evidence>
<evidence type="ECO:0000313" key="3">
    <source>
        <dbReference type="Proteomes" id="UP001152885"/>
    </source>
</evidence>
<dbReference type="Pfam" id="PF20210">
    <property type="entry name" value="Laa1_Sip1_HTR5"/>
    <property type="match status" value="1"/>
</dbReference>
<dbReference type="GO" id="GO:0042147">
    <property type="term" value="P:retrograde transport, endosome to Golgi"/>
    <property type="evidence" value="ECO:0007669"/>
    <property type="project" value="TreeGrafter"/>
</dbReference>
<dbReference type="InterPro" id="IPR057981">
    <property type="entry name" value="TPR_LAA1-like_C"/>
</dbReference>
<dbReference type="SUPFAM" id="SSF48371">
    <property type="entry name" value="ARM repeat"/>
    <property type="match status" value="1"/>
</dbReference>
<accession>A0A9W4XEK3</accession>
<dbReference type="GO" id="GO:0006897">
    <property type="term" value="P:endocytosis"/>
    <property type="evidence" value="ECO:0007669"/>
    <property type="project" value="TreeGrafter"/>
</dbReference>
<dbReference type="InterPro" id="IPR016024">
    <property type="entry name" value="ARM-type_fold"/>
</dbReference>
<dbReference type="Pfam" id="PF25808">
    <property type="entry name" value="TPR_LAA1_C"/>
    <property type="match status" value="1"/>
</dbReference>
<dbReference type="GO" id="GO:0030139">
    <property type="term" value="C:endocytic vesicle"/>
    <property type="evidence" value="ECO:0007669"/>
    <property type="project" value="TreeGrafter"/>
</dbReference>
<dbReference type="PANTHER" id="PTHR21663">
    <property type="entry name" value="HYPOTHETICAL HEAT DOMAIN-CONTAINING"/>
    <property type="match status" value="1"/>
</dbReference>
<dbReference type="PANTHER" id="PTHR21663:SF0">
    <property type="entry name" value="HEAT REPEAT-CONTAINING PROTEIN 5B"/>
    <property type="match status" value="1"/>
</dbReference>
<dbReference type="GO" id="GO:0005829">
    <property type="term" value="C:cytosol"/>
    <property type="evidence" value="ECO:0007669"/>
    <property type="project" value="GOC"/>
</dbReference>